<name>A0A8K0FYI4_IGNLU</name>
<dbReference type="PANTHER" id="PTHR45749">
    <property type="match status" value="1"/>
</dbReference>
<protein>
    <recommendedName>
        <fullName evidence="3">DUF4371 domain-containing protein</fullName>
    </recommendedName>
</protein>
<comment type="caution">
    <text evidence="1">The sequence shown here is derived from an EMBL/GenBank/DDBJ whole genome shotgun (WGS) entry which is preliminary data.</text>
</comment>
<dbReference type="AlphaFoldDB" id="A0A8K0FYI4"/>
<dbReference type="OrthoDB" id="6781995at2759"/>
<dbReference type="PANTHER" id="PTHR45749:SF23">
    <property type="entry name" value="ZINC FINGER MYM-TYPE PROTEIN 1-LIKE"/>
    <property type="match status" value="1"/>
</dbReference>
<organism evidence="1 2">
    <name type="scientific">Ignelater luminosus</name>
    <name type="common">Cucubano</name>
    <name type="synonym">Pyrophorus luminosus</name>
    <dbReference type="NCBI Taxonomy" id="2038154"/>
    <lineage>
        <taxon>Eukaryota</taxon>
        <taxon>Metazoa</taxon>
        <taxon>Ecdysozoa</taxon>
        <taxon>Arthropoda</taxon>
        <taxon>Hexapoda</taxon>
        <taxon>Insecta</taxon>
        <taxon>Pterygota</taxon>
        <taxon>Neoptera</taxon>
        <taxon>Endopterygota</taxon>
        <taxon>Coleoptera</taxon>
        <taxon>Polyphaga</taxon>
        <taxon>Elateriformia</taxon>
        <taxon>Elateroidea</taxon>
        <taxon>Elateridae</taxon>
        <taxon>Agrypninae</taxon>
        <taxon>Pyrophorini</taxon>
        <taxon>Ignelater</taxon>
    </lineage>
</organism>
<evidence type="ECO:0000313" key="2">
    <source>
        <dbReference type="Proteomes" id="UP000801492"/>
    </source>
</evidence>
<gene>
    <name evidence="1" type="ORF">ILUMI_26873</name>
</gene>
<evidence type="ECO:0008006" key="3">
    <source>
        <dbReference type="Google" id="ProtNLM"/>
    </source>
</evidence>
<dbReference type="Proteomes" id="UP000801492">
    <property type="component" value="Unassembled WGS sequence"/>
</dbReference>
<proteinExistence type="predicted"/>
<reference evidence="1" key="1">
    <citation type="submission" date="2019-08" db="EMBL/GenBank/DDBJ databases">
        <title>The genome of the North American firefly Photinus pyralis.</title>
        <authorList>
            <consortium name="Photinus pyralis genome working group"/>
            <person name="Fallon T.R."/>
            <person name="Sander Lower S.E."/>
            <person name="Weng J.-K."/>
        </authorList>
    </citation>
    <scope>NUCLEOTIDE SEQUENCE</scope>
    <source>
        <strain evidence="1">TRF0915ILg1</strain>
        <tissue evidence="1">Whole body</tissue>
    </source>
</reference>
<dbReference type="EMBL" id="VTPC01091190">
    <property type="protein sequence ID" value="KAF2879298.1"/>
    <property type="molecule type" value="Genomic_DNA"/>
</dbReference>
<sequence length="311" mass="35884">MLQEESENEDEKSNIPKKKALSFEDITSFLTKQLSDNLIAEKPKQLLKRCNISTGFLELDSTFGKKMKIVQDYRKKYPGHAKHIHSVIIISRSPCSFDGDLGCVEFDQFLADHLKKFGNPGEGNISYLSANICNEFIDVMGKQLDLSRVDQLTFIIRYVKDGVPVERFLEFIHIKKHKSEYLAETIFNFLENHDIPINDCRGQSYDNALNMSGKCAGLQAKIKEKCEFTTFVPCAGHSPHRWELKQSCKEFVEVYYEDVSEKELTEYLKIVQSSENKETNSLSGIYHLLEENKIEDTFPNVEIFQIQKKKK</sequence>
<evidence type="ECO:0000313" key="1">
    <source>
        <dbReference type="EMBL" id="KAF2879298.1"/>
    </source>
</evidence>
<keyword evidence="2" id="KW-1185">Reference proteome</keyword>
<accession>A0A8K0FYI4</accession>